<proteinExistence type="inferred from homology"/>
<keyword evidence="6 10" id="KW-0472">Membrane</keyword>
<dbReference type="SUPFAM" id="SSF81321">
    <property type="entry name" value="Family A G protein-coupled receptor-like"/>
    <property type="match status" value="1"/>
</dbReference>
<keyword evidence="7 9" id="KW-0675">Receptor</keyword>
<feature type="transmembrane region" description="Helical" evidence="10">
    <location>
        <begin position="72"/>
        <end position="92"/>
    </location>
</feature>
<keyword evidence="3 9" id="KW-0812">Transmembrane</keyword>
<keyword evidence="5 9" id="KW-0297">G-protein coupled receptor</keyword>
<sequence length="412" mass="44959">MSYLTGPVSAEPSVTMTPACVDSNGPTAQTDVKPRMMGVILTIAACLIISTNLLVAAALLKLILRKSSQSWCFVLNLALADALVGVAITGLATENFTYVTRSQHNHTTADTLTNGTLLAKGKTRCLMQMAFVASPCTASIMSMLLISLDRYAAIKMPLRYSLLSGKATAVGSLLALWISSIVVGFLPVMVRQLQTEGYSGFCAFFSVIQEVGIIILFSTCFFPVLSVFVYIYLDILRIACSHQKQICQVREAGSRTADDQDHQQYQHLQHRSGYWSHVKALRMVAVLVGCFLVLWCPFFVVCLVHVLCKSCELTDVLQDYLWLLGLINSLINPLVYAFWQREVRIELAAIFSCFTMRSLASGPAGVIESDPQPPVLTHTCVSGGDALNPSKSQLITCIDESHTVPLSVTTSL</sequence>
<dbReference type="InterPro" id="IPR017452">
    <property type="entry name" value="GPCR_Rhodpsn_7TM"/>
</dbReference>
<evidence type="ECO:0000256" key="7">
    <source>
        <dbReference type="ARBA" id="ARBA00023170"/>
    </source>
</evidence>
<dbReference type="RefSeq" id="XP_029028771.1">
    <property type="nucleotide sequence ID" value="XM_029172938.3"/>
</dbReference>
<dbReference type="InterPro" id="IPR000276">
    <property type="entry name" value="GPCR_Rhodpsn"/>
</dbReference>
<accession>A0A6P7P939</accession>
<evidence type="ECO:0000256" key="8">
    <source>
        <dbReference type="ARBA" id="ARBA00023224"/>
    </source>
</evidence>
<feature type="transmembrane region" description="Helical" evidence="10">
    <location>
        <begin position="320"/>
        <end position="339"/>
    </location>
</feature>
<dbReference type="GO" id="GO:0005886">
    <property type="term" value="C:plasma membrane"/>
    <property type="evidence" value="ECO:0007669"/>
    <property type="project" value="UniProtKB-SubCell"/>
</dbReference>
<feature type="transmembrane region" description="Helical" evidence="10">
    <location>
        <begin position="36"/>
        <end position="60"/>
    </location>
</feature>
<evidence type="ECO:0000256" key="6">
    <source>
        <dbReference type="ARBA" id="ARBA00023136"/>
    </source>
</evidence>
<dbReference type="GeneTree" id="ENSGT01120000271896"/>
<evidence type="ECO:0000256" key="1">
    <source>
        <dbReference type="ARBA" id="ARBA00004651"/>
    </source>
</evidence>
<dbReference type="PRINTS" id="PR00237">
    <property type="entry name" value="GPCRRHODOPSN"/>
</dbReference>
<dbReference type="InParanoid" id="A0A6P7P939"/>
<protein>
    <submittedName>
        <fullName evidence="13 14">Glucose-dependent insulinotropic receptor isoform X1</fullName>
    </submittedName>
</protein>
<reference evidence="13 14" key="1">
    <citation type="submission" date="2025-04" db="UniProtKB">
        <authorList>
            <consortium name="RefSeq"/>
        </authorList>
    </citation>
    <scope>IDENTIFICATION</scope>
</reference>
<dbReference type="RefSeq" id="XP_055370493.1">
    <property type="nucleotide sequence ID" value="XM_055514518.1"/>
</dbReference>
<feature type="transmembrane region" description="Helical" evidence="10">
    <location>
        <begin position="211"/>
        <end position="233"/>
    </location>
</feature>
<dbReference type="GO" id="GO:0004930">
    <property type="term" value="F:G protein-coupled receptor activity"/>
    <property type="evidence" value="ECO:0007669"/>
    <property type="project" value="UniProtKB-KW"/>
</dbReference>
<dbReference type="OrthoDB" id="10011551at2759"/>
<dbReference type="PROSITE" id="PS50262">
    <property type="entry name" value="G_PROTEIN_RECEP_F1_2"/>
    <property type="match status" value="1"/>
</dbReference>
<dbReference type="RefSeq" id="XP_055370492.1">
    <property type="nucleotide sequence ID" value="XM_055514517.1"/>
</dbReference>
<evidence type="ECO:0000256" key="4">
    <source>
        <dbReference type="ARBA" id="ARBA00022989"/>
    </source>
</evidence>
<evidence type="ECO:0000256" key="3">
    <source>
        <dbReference type="ARBA" id="ARBA00022692"/>
    </source>
</evidence>
<evidence type="ECO:0000259" key="11">
    <source>
        <dbReference type="PROSITE" id="PS50262"/>
    </source>
</evidence>
<keyword evidence="4 10" id="KW-1133">Transmembrane helix</keyword>
<evidence type="ECO:0000313" key="13">
    <source>
        <dbReference type="RefSeq" id="XP_029028771.1"/>
    </source>
</evidence>
<keyword evidence="12" id="KW-1185">Reference proteome</keyword>
<dbReference type="PROSITE" id="PS00237">
    <property type="entry name" value="G_PROTEIN_RECEP_F1_1"/>
    <property type="match status" value="1"/>
</dbReference>
<evidence type="ECO:0000313" key="15">
    <source>
        <dbReference type="RefSeq" id="XP_055370493.1"/>
    </source>
</evidence>
<dbReference type="KEGG" id="bspl:114869089"/>
<feature type="transmembrane region" description="Helical" evidence="10">
    <location>
        <begin position="284"/>
        <end position="308"/>
    </location>
</feature>
<feature type="transmembrane region" description="Helical" evidence="10">
    <location>
        <begin position="126"/>
        <end position="148"/>
    </location>
</feature>
<dbReference type="AlphaFoldDB" id="A0A6P7P939"/>
<evidence type="ECO:0000256" key="10">
    <source>
        <dbReference type="SAM" id="Phobius"/>
    </source>
</evidence>
<evidence type="ECO:0000313" key="14">
    <source>
        <dbReference type="RefSeq" id="XP_055370492.1"/>
    </source>
</evidence>
<feature type="transmembrane region" description="Helical" evidence="10">
    <location>
        <begin position="169"/>
        <end position="191"/>
    </location>
</feature>
<dbReference type="Proteomes" id="UP000515150">
    <property type="component" value="Chromosome 14"/>
</dbReference>
<dbReference type="PANTHER" id="PTHR22750">
    <property type="entry name" value="G-PROTEIN COUPLED RECEPTOR"/>
    <property type="match status" value="1"/>
</dbReference>
<evidence type="ECO:0000313" key="12">
    <source>
        <dbReference type="Proteomes" id="UP000515150"/>
    </source>
</evidence>
<organism evidence="12 13">
    <name type="scientific">Betta splendens</name>
    <name type="common">Siamese fighting fish</name>
    <dbReference type="NCBI Taxonomy" id="158456"/>
    <lineage>
        <taxon>Eukaryota</taxon>
        <taxon>Metazoa</taxon>
        <taxon>Chordata</taxon>
        <taxon>Craniata</taxon>
        <taxon>Vertebrata</taxon>
        <taxon>Euteleostomi</taxon>
        <taxon>Actinopterygii</taxon>
        <taxon>Neopterygii</taxon>
        <taxon>Teleostei</taxon>
        <taxon>Neoteleostei</taxon>
        <taxon>Acanthomorphata</taxon>
        <taxon>Anabantaria</taxon>
        <taxon>Anabantiformes</taxon>
        <taxon>Anabantoidei</taxon>
        <taxon>Osphronemidae</taxon>
        <taxon>Betta</taxon>
    </lineage>
</organism>
<keyword evidence="8 9" id="KW-0807">Transducer</keyword>
<dbReference type="Gene3D" id="1.20.1070.10">
    <property type="entry name" value="Rhodopsin 7-helix transmembrane proteins"/>
    <property type="match status" value="1"/>
</dbReference>
<evidence type="ECO:0000256" key="5">
    <source>
        <dbReference type="ARBA" id="ARBA00023040"/>
    </source>
</evidence>
<evidence type="ECO:0000256" key="2">
    <source>
        <dbReference type="ARBA" id="ARBA00022475"/>
    </source>
</evidence>
<comment type="subcellular location">
    <subcellularLocation>
        <location evidence="1">Cell membrane</location>
        <topology evidence="1">Multi-pass membrane protein</topology>
    </subcellularLocation>
</comment>
<comment type="similarity">
    <text evidence="9">Belongs to the G-protein coupled receptor 1 family.</text>
</comment>
<evidence type="ECO:0000256" key="9">
    <source>
        <dbReference type="RuleBase" id="RU000688"/>
    </source>
</evidence>
<gene>
    <name evidence="13 14 15" type="primary">LOC114869089</name>
</gene>
<keyword evidence="2" id="KW-1003">Cell membrane</keyword>
<name>A0A6P7P939_BETSP</name>
<dbReference type="Pfam" id="PF00001">
    <property type="entry name" value="7tm_1"/>
    <property type="match status" value="1"/>
</dbReference>
<feature type="domain" description="G-protein coupled receptors family 1 profile" evidence="11">
    <location>
        <begin position="51"/>
        <end position="336"/>
    </location>
</feature>
<dbReference type="SMR" id="A0A6P7P939"/>
<dbReference type="GeneID" id="114869089"/>